<reference evidence="1" key="1">
    <citation type="submission" date="2020-08" db="EMBL/GenBank/DDBJ databases">
        <title>Multicomponent nature underlies the extraordinary mechanical properties of spider dragline silk.</title>
        <authorList>
            <person name="Kono N."/>
            <person name="Nakamura H."/>
            <person name="Mori M."/>
            <person name="Yoshida Y."/>
            <person name="Ohtoshi R."/>
            <person name="Malay A.D."/>
            <person name="Moran D.A.P."/>
            <person name="Tomita M."/>
            <person name="Numata K."/>
            <person name="Arakawa K."/>
        </authorList>
    </citation>
    <scope>NUCLEOTIDE SEQUENCE</scope>
</reference>
<dbReference type="AlphaFoldDB" id="A0A8X6YJT5"/>
<proteinExistence type="predicted"/>
<dbReference type="EMBL" id="BMAV01019688">
    <property type="protein sequence ID" value="GFY72819.1"/>
    <property type="molecule type" value="Genomic_DNA"/>
</dbReference>
<protein>
    <submittedName>
        <fullName evidence="1">Uncharacterized protein</fullName>
    </submittedName>
</protein>
<sequence length="90" mass="9881">MLCSSILLNTKFAKSRSQQVSVLSYVATCREPSCCRDRRKYICSAVQILPCDTPVSLKTSRVRHSPCAAISDTDYTVVATAAAVEERPLL</sequence>
<name>A0A8X6YJT5_9ARAC</name>
<dbReference type="Proteomes" id="UP000886998">
    <property type="component" value="Unassembled WGS sequence"/>
</dbReference>
<comment type="caution">
    <text evidence="1">The sequence shown here is derived from an EMBL/GenBank/DDBJ whole genome shotgun (WGS) entry which is preliminary data.</text>
</comment>
<evidence type="ECO:0000313" key="1">
    <source>
        <dbReference type="EMBL" id="GFY72819.1"/>
    </source>
</evidence>
<accession>A0A8X6YJT5</accession>
<keyword evidence="2" id="KW-1185">Reference proteome</keyword>
<evidence type="ECO:0000313" key="2">
    <source>
        <dbReference type="Proteomes" id="UP000886998"/>
    </source>
</evidence>
<organism evidence="1 2">
    <name type="scientific">Trichonephila inaurata madagascariensis</name>
    <dbReference type="NCBI Taxonomy" id="2747483"/>
    <lineage>
        <taxon>Eukaryota</taxon>
        <taxon>Metazoa</taxon>
        <taxon>Ecdysozoa</taxon>
        <taxon>Arthropoda</taxon>
        <taxon>Chelicerata</taxon>
        <taxon>Arachnida</taxon>
        <taxon>Araneae</taxon>
        <taxon>Araneomorphae</taxon>
        <taxon>Entelegynae</taxon>
        <taxon>Araneoidea</taxon>
        <taxon>Nephilidae</taxon>
        <taxon>Trichonephila</taxon>
        <taxon>Trichonephila inaurata</taxon>
    </lineage>
</organism>
<gene>
    <name evidence="1" type="ORF">TNIN_48171</name>
</gene>